<dbReference type="PANTHER" id="PTHR43155:SF2">
    <property type="entry name" value="CYCLIC DI-GMP PHOSPHODIESTERASE PA4108"/>
    <property type="match status" value="1"/>
</dbReference>
<dbReference type="GO" id="GO:0071111">
    <property type="term" value="F:cyclic-guanylate-specific phosphodiesterase activity"/>
    <property type="evidence" value="ECO:0007669"/>
    <property type="project" value="UniProtKB-EC"/>
</dbReference>
<dbReference type="AlphaFoldDB" id="A0A3P3XMD7"/>
<reference evidence="2" key="1">
    <citation type="submission" date="2017-02" db="EMBL/GenBank/DDBJ databases">
        <authorList>
            <person name="Regsiter A."/>
            <person name="William W."/>
        </authorList>
    </citation>
    <scope>NUCLEOTIDE SEQUENCE</scope>
    <source>
        <strain evidence="2">BdmA 4</strain>
    </source>
</reference>
<dbReference type="EC" id="3.1.4.52" evidence="2"/>
<evidence type="ECO:0000259" key="1">
    <source>
        <dbReference type="PROSITE" id="PS51832"/>
    </source>
</evidence>
<feature type="domain" description="HD-GYP" evidence="1">
    <location>
        <begin position="1"/>
        <end position="139"/>
    </location>
</feature>
<dbReference type="Pfam" id="PF13487">
    <property type="entry name" value="HD_5"/>
    <property type="match status" value="1"/>
</dbReference>
<dbReference type="EMBL" id="FWDO01000004">
    <property type="protein sequence ID" value="SLM17450.1"/>
    <property type="molecule type" value="Genomic_DNA"/>
</dbReference>
<dbReference type="InterPro" id="IPR003607">
    <property type="entry name" value="HD/PDEase_dom"/>
</dbReference>
<dbReference type="PANTHER" id="PTHR43155">
    <property type="entry name" value="CYCLIC DI-GMP PHOSPHODIESTERASE PA4108-RELATED"/>
    <property type="match status" value="1"/>
</dbReference>
<evidence type="ECO:0000313" key="2">
    <source>
        <dbReference type="EMBL" id="SLM17450.1"/>
    </source>
</evidence>
<dbReference type="PROSITE" id="PS51832">
    <property type="entry name" value="HD_GYP"/>
    <property type="match status" value="1"/>
</dbReference>
<accession>A0A3P3XMD7</accession>
<name>A0A3P3XMD7_9SPIR</name>
<protein>
    <submittedName>
        <fullName evidence="2">Cyclic di-GMP phosphodiesterase response regulator RpfG</fullName>
        <ecNumber evidence="2">3.1.4.52</ecNumber>
    </submittedName>
</protein>
<proteinExistence type="predicted"/>
<keyword evidence="2" id="KW-0378">Hydrolase</keyword>
<sequence>MLHDIGKISIDDRILKKEESLTEDEWKIIKTHPQIGYRIAMASSEFREIASYIIVHHERWDGKGYPRGLKGEEIPLLARILTVADAYDAMTSKRVYKDAWKREAALEELKKNSGTQFDPKIIDIFLSLAEAEDFGCPDV</sequence>
<dbReference type="CDD" id="cd00077">
    <property type="entry name" value="HDc"/>
    <property type="match status" value="1"/>
</dbReference>
<dbReference type="SUPFAM" id="SSF109604">
    <property type="entry name" value="HD-domain/PDEase-like"/>
    <property type="match status" value="1"/>
</dbReference>
<organism evidence="2">
    <name type="scientific">uncultured spirochete</name>
    <dbReference type="NCBI Taxonomy" id="156406"/>
    <lineage>
        <taxon>Bacteria</taxon>
        <taxon>Pseudomonadati</taxon>
        <taxon>Spirochaetota</taxon>
        <taxon>Spirochaetia</taxon>
        <taxon>Spirochaetales</taxon>
        <taxon>environmental samples</taxon>
    </lineage>
</organism>
<dbReference type="InterPro" id="IPR037522">
    <property type="entry name" value="HD_GYP_dom"/>
</dbReference>
<dbReference type="Gene3D" id="1.10.3210.10">
    <property type="entry name" value="Hypothetical protein af1432"/>
    <property type="match status" value="1"/>
</dbReference>
<gene>
    <name evidence="2" type="ORF">SPIRO4BDMA_40019</name>
</gene>